<protein>
    <submittedName>
        <fullName evidence="1">Uncharacterized protein</fullName>
    </submittedName>
</protein>
<reference evidence="1" key="2">
    <citation type="journal article" date="2024" name="Plant">
        <title>Genomic evolution and insights into agronomic trait innovations of Sesamum species.</title>
        <authorList>
            <person name="Miao H."/>
            <person name="Wang L."/>
            <person name="Qu L."/>
            <person name="Liu H."/>
            <person name="Sun Y."/>
            <person name="Le M."/>
            <person name="Wang Q."/>
            <person name="Wei S."/>
            <person name="Zheng Y."/>
            <person name="Lin W."/>
            <person name="Duan Y."/>
            <person name="Cao H."/>
            <person name="Xiong S."/>
            <person name="Wang X."/>
            <person name="Wei L."/>
            <person name="Li C."/>
            <person name="Ma Q."/>
            <person name="Ju M."/>
            <person name="Zhao R."/>
            <person name="Li G."/>
            <person name="Mu C."/>
            <person name="Tian Q."/>
            <person name="Mei H."/>
            <person name="Zhang T."/>
            <person name="Gao T."/>
            <person name="Zhang H."/>
        </authorList>
    </citation>
    <scope>NUCLEOTIDE SEQUENCE</scope>
    <source>
        <strain evidence="1">K16</strain>
    </source>
</reference>
<evidence type="ECO:0000313" key="1">
    <source>
        <dbReference type="EMBL" id="KAK4380794.1"/>
    </source>
</evidence>
<evidence type="ECO:0000313" key="2">
    <source>
        <dbReference type="Proteomes" id="UP001289374"/>
    </source>
</evidence>
<dbReference type="Proteomes" id="UP001289374">
    <property type="component" value="Unassembled WGS sequence"/>
</dbReference>
<keyword evidence="2" id="KW-1185">Reference proteome</keyword>
<dbReference type="EMBL" id="JACGWL010001025">
    <property type="protein sequence ID" value="KAK4380794.1"/>
    <property type="molecule type" value="Genomic_DNA"/>
</dbReference>
<name>A0AAE1T2Z3_9LAMI</name>
<dbReference type="SUPFAM" id="SSF56672">
    <property type="entry name" value="DNA/RNA polymerases"/>
    <property type="match status" value="1"/>
</dbReference>
<accession>A0AAE1T2Z3</accession>
<organism evidence="1 2">
    <name type="scientific">Sesamum angolense</name>
    <dbReference type="NCBI Taxonomy" id="2727404"/>
    <lineage>
        <taxon>Eukaryota</taxon>
        <taxon>Viridiplantae</taxon>
        <taxon>Streptophyta</taxon>
        <taxon>Embryophyta</taxon>
        <taxon>Tracheophyta</taxon>
        <taxon>Spermatophyta</taxon>
        <taxon>Magnoliopsida</taxon>
        <taxon>eudicotyledons</taxon>
        <taxon>Gunneridae</taxon>
        <taxon>Pentapetalae</taxon>
        <taxon>asterids</taxon>
        <taxon>lamiids</taxon>
        <taxon>Lamiales</taxon>
        <taxon>Pedaliaceae</taxon>
        <taxon>Sesamum</taxon>
    </lineage>
</organism>
<sequence>MHEQGEPERGFNPLNPKNDHFTSLITSSARMLMAINGSLLCSGLKGYHQIMLNPNDQKRVSFIISGGVYCYVGMPFELKNASETPTDQRINPWSWPLHSLAAMKPTLEELILKFEESWQSHAYEDYILDMARGDCAMGHGHHKLYPVQSEYVVRTVDSKKESVPLSEL</sequence>
<reference evidence="1" key="1">
    <citation type="submission" date="2020-06" db="EMBL/GenBank/DDBJ databases">
        <authorList>
            <person name="Li T."/>
            <person name="Hu X."/>
            <person name="Zhang T."/>
            <person name="Song X."/>
            <person name="Zhang H."/>
            <person name="Dai N."/>
            <person name="Sheng W."/>
            <person name="Hou X."/>
            <person name="Wei L."/>
        </authorList>
    </citation>
    <scope>NUCLEOTIDE SEQUENCE</scope>
    <source>
        <strain evidence="1">K16</strain>
        <tissue evidence="1">Leaf</tissue>
    </source>
</reference>
<dbReference type="InterPro" id="IPR043502">
    <property type="entry name" value="DNA/RNA_pol_sf"/>
</dbReference>
<comment type="caution">
    <text evidence="1">The sequence shown here is derived from an EMBL/GenBank/DDBJ whole genome shotgun (WGS) entry which is preliminary data.</text>
</comment>
<proteinExistence type="predicted"/>
<dbReference type="AlphaFoldDB" id="A0AAE1T2Z3"/>
<dbReference type="Gene3D" id="3.10.10.10">
    <property type="entry name" value="HIV Type 1 Reverse Transcriptase, subunit A, domain 1"/>
    <property type="match status" value="1"/>
</dbReference>
<gene>
    <name evidence="1" type="ORF">Sango_3029600</name>
</gene>